<dbReference type="GO" id="GO:0003729">
    <property type="term" value="F:mRNA binding"/>
    <property type="evidence" value="ECO:0007669"/>
    <property type="project" value="InterPro"/>
</dbReference>
<gene>
    <name evidence="3" type="primary">LUC7L3_3</name>
    <name evidence="3" type="ORF">FOZ60_015148</name>
</gene>
<evidence type="ECO:0000256" key="2">
    <source>
        <dbReference type="SAM" id="MobiDB-lite"/>
    </source>
</evidence>
<comment type="caution">
    <text evidence="3">The sequence shown here is derived from an EMBL/GenBank/DDBJ whole genome shotgun (WGS) entry which is preliminary data.</text>
</comment>
<dbReference type="Pfam" id="PF03194">
    <property type="entry name" value="LUC7"/>
    <property type="match status" value="1"/>
</dbReference>
<dbReference type="PANTHER" id="PTHR12375">
    <property type="entry name" value="RNA-BINDING PROTEIN LUC7-RELATED"/>
    <property type="match status" value="1"/>
</dbReference>
<dbReference type="EMBL" id="JABANP010000746">
    <property type="protein sequence ID" value="KAF4679364.1"/>
    <property type="molecule type" value="Genomic_DNA"/>
</dbReference>
<feature type="compositionally biased region" description="Low complexity" evidence="2">
    <location>
        <begin position="247"/>
        <end position="256"/>
    </location>
</feature>
<evidence type="ECO:0000313" key="3">
    <source>
        <dbReference type="EMBL" id="KAF4679364.1"/>
    </source>
</evidence>
<name>A0A7J6N6J1_PEROL</name>
<feature type="compositionally biased region" description="Low complexity" evidence="2">
    <location>
        <begin position="270"/>
        <end position="289"/>
    </location>
</feature>
<feature type="region of interest" description="Disordered" evidence="2">
    <location>
        <begin position="236"/>
        <end position="292"/>
    </location>
</feature>
<proteinExistence type="inferred from homology"/>
<organism evidence="3 4">
    <name type="scientific">Perkinsus olseni</name>
    <name type="common">Perkinsus atlanticus</name>
    <dbReference type="NCBI Taxonomy" id="32597"/>
    <lineage>
        <taxon>Eukaryota</taxon>
        <taxon>Sar</taxon>
        <taxon>Alveolata</taxon>
        <taxon>Perkinsozoa</taxon>
        <taxon>Perkinsea</taxon>
        <taxon>Perkinsida</taxon>
        <taxon>Perkinsidae</taxon>
        <taxon>Perkinsus</taxon>
    </lineage>
</organism>
<protein>
    <submittedName>
        <fullName evidence="3">Luc7-like protein 3</fullName>
    </submittedName>
</protein>
<evidence type="ECO:0000256" key="1">
    <source>
        <dbReference type="ARBA" id="ARBA00005655"/>
    </source>
</evidence>
<dbReference type="OrthoDB" id="153872at2759"/>
<reference evidence="3 4" key="1">
    <citation type="submission" date="2020-04" db="EMBL/GenBank/DDBJ databases">
        <title>Perkinsus olseni comparative genomics.</title>
        <authorList>
            <person name="Bogema D.R."/>
        </authorList>
    </citation>
    <scope>NUCLEOTIDE SEQUENCE [LARGE SCALE GENOMIC DNA]</scope>
    <source>
        <strain evidence="3">00978-12</strain>
    </source>
</reference>
<accession>A0A7J6N6J1</accession>
<dbReference type="AlphaFoldDB" id="A0A7J6N6J1"/>
<dbReference type="GO" id="GO:0005685">
    <property type="term" value="C:U1 snRNP"/>
    <property type="evidence" value="ECO:0007669"/>
    <property type="project" value="InterPro"/>
</dbReference>
<dbReference type="InterPro" id="IPR004882">
    <property type="entry name" value="Luc7-rel"/>
</dbReference>
<dbReference type="GO" id="GO:0006376">
    <property type="term" value="P:mRNA splice site recognition"/>
    <property type="evidence" value="ECO:0007669"/>
    <property type="project" value="InterPro"/>
</dbReference>
<evidence type="ECO:0000313" key="4">
    <source>
        <dbReference type="Proteomes" id="UP000541610"/>
    </source>
</evidence>
<dbReference type="Proteomes" id="UP000541610">
    <property type="component" value="Unassembled WGS sequence"/>
</dbReference>
<sequence>MEEARALLDQLMGRDRNVSAAEKVKIEEKKINWMTQTRYCPYFLVDFCPHDLFVNTKADMGPCNKEHCEYTKSRFEKWEDCAEKRAVVDKYSRELLSFLEYLETQLAHKIRRGKARVSAEIPDIEIPPQNKEQIDELKGRIHGIVKEAEELAEKGRIAESEKRMGQAEPLNSKIRELSGEKYMMMTRTEFVCDVCGVLVTLNENDPKANVENHEHARGKQHQGWAKIRETISILREKSLSSGPPPSSTSSLSPKETPASDELPSTPPPSEASTSSRRHGSSTASATISRTSEEYTSKVEDWRDYLAKMRRSPLWAFFTERLSKALSHVIRWTAGARQERKHRHHHHRHEDVLDMYAENFTDDRAAWERHYALSFGPHGDLKAVFFEIVDAKGYMCDIAVNEGLHSRFKGVHRESVFSLKRQEETEKANGRIPPLKRHLLTELISLPPWKVKRQPKGSVCRYYQSWAFDPPADDDDQYVRWRMWISLEMPIPAEGFKISRLSTVFRNHIPSKRMKFDMGRLRELEERASRDLPDPAKNWTDDYLAGICDQQLHSYLSYIALKEGFLTEDDSIFTPVFMWLVGAYTAVGERVLSQGRSEPDPTVHPGPTTTTTTARSRQGSVDEYDVLDIHPEVDEGKIHVEMPVPAEGFKISRLSTVLMDYIPRTPGDDLIQVLLLFRKSSRADPVLPDPVENWTDDYLLGICDQQLRSYLEYVVVRKQGFDDTQPFLNRDAAMFASLFMWLVGDASITPPTPDQLSALATPYSNAAYGVLCMVKARFSQECEVSSWLNPRV</sequence>
<feature type="region of interest" description="Disordered" evidence="2">
    <location>
        <begin position="593"/>
        <end position="619"/>
    </location>
</feature>
<comment type="similarity">
    <text evidence="1">Belongs to the Luc7 family.</text>
</comment>